<comment type="caution">
    <text evidence="1">The sequence shown here is derived from an EMBL/GenBank/DDBJ whole genome shotgun (WGS) entry which is preliminary data.</text>
</comment>
<sequence length="65" mass="6954">MNRGPLVPGVPAVYARPGRGGFLSIGEKKSYIPLDAVASVRGDQVRADRAQEEVTGASEWLCPEK</sequence>
<name>L8P414_STRVR</name>
<proteinExistence type="predicted"/>
<protein>
    <submittedName>
        <fullName evidence="1">Uncharacterized protein</fullName>
    </submittedName>
</protein>
<dbReference type="AlphaFoldDB" id="L8P414"/>
<reference evidence="1 2" key="1">
    <citation type="journal article" date="2013" name="Genome Announc.">
        <title>Draft Genome Sequence of Streptomyces viridochromogenes Strain Tu57, Producer of Avilamycin.</title>
        <authorList>
            <person name="Gruning B.A."/>
            <person name="Erxleben A."/>
            <person name="Hahnlein A."/>
            <person name="Gunther S."/>
        </authorList>
    </citation>
    <scope>NUCLEOTIDE SEQUENCE [LARGE SCALE GENOMIC DNA]</scope>
    <source>
        <strain evidence="1 2">Tue57</strain>
    </source>
</reference>
<dbReference type="PATRIC" id="fig|1160705.3.peg.8054"/>
<evidence type="ECO:0000313" key="2">
    <source>
        <dbReference type="Proteomes" id="UP000011205"/>
    </source>
</evidence>
<dbReference type="Proteomes" id="UP000011205">
    <property type="component" value="Unassembled WGS sequence"/>
</dbReference>
<gene>
    <name evidence="1" type="ORF">STVIR_8153</name>
</gene>
<dbReference type="RefSeq" id="WP_004003617.1">
    <property type="nucleotide sequence ID" value="NZ_AMLP01000260.1"/>
</dbReference>
<organism evidence="1 2">
    <name type="scientific">Streptomyces viridochromogenes Tue57</name>
    <dbReference type="NCBI Taxonomy" id="1160705"/>
    <lineage>
        <taxon>Bacteria</taxon>
        <taxon>Bacillati</taxon>
        <taxon>Actinomycetota</taxon>
        <taxon>Actinomycetes</taxon>
        <taxon>Kitasatosporales</taxon>
        <taxon>Streptomycetaceae</taxon>
        <taxon>Streptomyces</taxon>
    </lineage>
</organism>
<dbReference type="EMBL" id="AMLP01000260">
    <property type="protein sequence ID" value="ELS50878.1"/>
    <property type="molecule type" value="Genomic_DNA"/>
</dbReference>
<evidence type="ECO:0000313" key="1">
    <source>
        <dbReference type="EMBL" id="ELS50878.1"/>
    </source>
</evidence>
<accession>L8P414</accession>